<name>A0A429G938_9CREN</name>
<dbReference type="PANTHER" id="PTHR13017:SF0">
    <property type="entry name" value="METHENYLTETRAHYDROFOLATE SYNTHASE DOMAIN-CONTAINING PROTEIN"/>
    <property type="match status" value="1"/>
</dbReference>
<dbReference type="AlphaFoldDB" id="A0A429G938"/>
<dbReference type="EMBL" id="RCOR01000009">
    <property type="protein sequence ID" value="RSN70348.1"/>
    <property type="molecule type" value="Genomic_DNA"/>
</dbReference>
<dbReference type="Proteomes" id="UP000278149">
    <property type="component" value="Unassembled WGS sequence"/>
</dbReference>
<dbReference type="GO" id="GO:0005737">
    <property type="term" value="C:cytoplasm"/>
    <property type="evidence" value="ECO:0007669"/>
    <property type="project" value="TreeGrafter"/>
</dbReference>
<evidence type="ECO:0000256" key="1">
    <source>
        <dbReference type="ARBA" id="ARBA00022884"/>
    </source>
</evidence>
<keyword evidence="2" id="KW-0436">Ligase</keyword>
<dbReference type="GO" id="GO:0016874">
    <property type="term" value="F:ligase activity"/>
    <property type="evidence" value="ECO:0007669"/>
    <property type="project" value="UniProtKB-KW"/>
</dbReference>
<organism evidence="2 3">
    <name type="scientific">Candidatus Korarchaeum cryptofilum</name>
    <dbReference type="NCBI Taxonomy" id="498846"/>
    <lineage>
        <taxon>Archaea</taxon>
        <taxon>Thermoproteota</taxon>
        <taxon>Candidatus Korarchaeia</taxon>
        <taxon>Candidatus Korarchaeales</taxon>
        <taxon>Candidatus Korarchaeaceae</taxon>
        <taxon>Candidatus Korarchaeum</taxon>
    </lineage>
</organism>
<evidence type="ECO:0000313" key="2">
    <source>
        <dbReference type="EMBL" id="RSN70348.1"/>
    </source>
</evidence>
<reference evidence="2 3" key="1">
    <citation type="submission" date="2018-10" db="EMBL/GenBank/DDBJ databases">
        <title>Co-occurring genomic capacity for anaerobic methane metabolism and dissimilatory sulfite reduction discovered in the Korarchaeota.</title>
        <authorList>
            <person name="Mckay L.J."/>
            <person name="Dlakic M."/>
            <person name="Fields M.W."/>
            <person name="Delmont T.O."/>
            <person name="Eren A.M."/>
            <person name="Jay Z.J."/>
            <person name="Klingelsmith K.B."/>
            <person name="Rusch D.B."/>
            <person name="Inskeep W.P."/>
        </authorList>
    </citation>
    <scope>NUCLEOTIDE SEQUENCE [LARGE SCALE GENOMIC DNA]</scope>
    <source>
        <strain evidence="2 3">WS</strain>
    </source>
</reference>
<dbReference type="InterPro" id="IPR037171">
    <property type="entry name" value="NagB/RpiA_transferase-like"/>
</dbReference>
<gene>
    <name evidence="2" type="ORF">D9Q81_01250</name>
</gene>
<sequence length="239" mass="27062">MKEEKERIRAYIWKLLEERGVARFPKPISGRIPNFVGAEEAAEKLSEQEEWKEASVIFVSPDSPQRHVRYLGLVQGKLVIMATPRLRERFLLLDPKRIPITRYSKASTISGAFKYGKKILEVPKIDLKVTGSVAVDREGGRVGKGHGYSDLEYGILGEIGAIDGRTPVATTVHDLQIVERVPMEPQDMPVYLIVTPSRVIRTGKFGNPRILWELITQDIEREIPLIRYLRGEFLKGSDA</sequence>
<dbReference type="SUPFAM" id="SSF100950">
    <property type="entry name" value="NagB/RpiA/CoA transferase-like"/>
    <property type="match status" value="1"/>
</dbReference>
<evidence type="ECO:0000313" key="3">
    <source>
        <dbReference type="Proteomes" id="UP000278149"/>
    </source>
</evidence>
<dbReference type="PANTHER" id="PTHR13017">
    <property type="entry name" value="5-FORMYLTETRAHYDROFOLATE CYCLO-LIGASE-RELATED"/>
    <property type="match status" value="1"/>
</dbReference>
<comment type="caution">
    <text evidence="2">The sequence shown here is derived from an EMBL/GenBank/DDBJ whole genome shotgun (WGS) entry which is preliminary data.</text>
</comment>
<accession>A0A429G938</accession>
<protein>
    <submittedName>
        <fullName evidence="2">5-formyltetrahydrofolate cyclo-ligase</fullName>
    </submittedName>
</protein>
<dbReference type="InterPro" id="IPR002698">
    <property type="entry name" value="FTHF_cligase"/>
</dbReference>
<dbReference type="FunFam" id="3.40.50.10420:FF:000001">
    <property type="entry name" value="Methenyltetrahydrofolate synthase domain-containing protein"/>
    <property type="match status" value="1"/>
</dbReference>
<dbReference type="GO" id="GO:0003723">
    <property type="term" value="F:RNA binding"/>
    <property type="evidence" value="ECO:0007669"/>
    <property type="project" value="UniProtKB-KW"/>
</dbReference>
<dbReference type="Gene3D" id="3.40.50.10420">
    <property type="entry name" value="NagB/RpiA/CoA transferase-like"/>
    <property type="match status" value="1"/>
</dbReference>
<dbReference type="InterPro" id="IPR024185">
    <property type="entry name" value="FTHF_cligase-like_sf"/>
</dbReference>
<dbReference type="Pfam" id="PF01812">
    <property type="entry name" value="5-FTHF_cyc-lig"/>
    <property type="match status" value="1"/>
</dbReference>
<proteinExistence type="predicted"/>
<dbReference type="RefSeq" id="WP_125740654.1">
    <property type="nucleotide sequence ID" value="NZ_RCOR01000009.1"/>
</dbReference>
<keyword evidence="1" id="KW-0694">RNA-binding</keyword>